<dbReference type="RefSeq" id="WP_379287849.1">
    <property type="nucleotide sequence ID" value="NZ_JBHTIU010000030.1"/>
</dbReference>
<dbReference type="EMBL" id="JBHTIU010000030">
    <property type="protein sequence ID" value="MFD0869463.1"/>
    <property type="molecule type" value="Genomic_DNA"/>
</dbReference>
<evidence type="ECO:0000313" key="2">
    <source>
        <dbReference type="EMBL" id="MFD0869463.1"/>
    </source>
</evidence>
<evidence type="ECO:0000256" key="1">
    <source>
        <dbReference type="SAM" id="Phobius"/>
    </source>
</evidence>
<organism evidence="2 3">
    <name type="scientific">Paenibacillus residui</name>
    <dbReference type="NCBI Taxonomy" id="629724"/>
    <lineage>
        <taxon>Bacteria</taxon>
        <taxon>Bacillati</taxon>
        <taxon>Bacillota</taxon>
        <taxon>Bacilli</taxon>
        <taxon>Bacillales</taxon>
        <taxon>Paenibacillaceae</taxon>
        <taxon>Paenibacillus</taxon>
    </lineage>
</organism>
<keyword evidence="1" id="KW-0472">Membrane</keyword>
<feature type="transmembrane region" description="Helical" evidence="1">
    <location>
        <begin position="74"/>
        <end position="95"/>
    </location>
</feature>
<dbReference type="Pfam" id="PF10027">
    <property type="entry name" value="DUF2269"/>
    <property type="match status" value="1"/>
</dbReference>
<sequence>MGEGFTYRRFSYTLRSQDQAFQSYRQASAVWLALELKYAHQGVEKLNKAATIGWIALLLTGLLMGWINPSLFQMLWFDTSIALFVVFSLYSEMVIGPKMKTMHEMIRTCESEEIPQQYKILSSKLTPYDWFCKLLVVAIIILMALKP</sequence>
<feature type="transmembrane region" description="Helical" evidence="1">
    <location>
        <begin position="49"/>
        <end position="68"/>
    </location>
</feature>
<dbReference type="Proteomes" id="UP001597120">
    <property type="component" value="Unassembled WGS sequence"/>
</dbReference>
<keyword evidence="1" id="KW-1133">Transmembrane helix</keyword>
<proteinExistence type="predicted"/>
<dbReference type="InterPro" id="IPR018729">
    <property type="entry name" value="DUF2269_transmembrane"/>
</dbReference>
<keyword evidence="3" id="KW-1185">Reference proteome</keyword>
<keyword evidence="1" id="KW-0812">Transmembrane</keyword>
<gene>
    <name evidence="2" type="ORF">ACFQ03_09900</name>
</gene>
<accession>A0ABW3DAX8</accession>
<comment type="caution">
    <text evidence="2">The sequence shown here is derived from an EMBL/GenBank/DDBJ whole genome shotgun (WGS) entry which is preliminary data.</text>
</comment>
<evidence type="ECO:0000313" key="3">
    <source>
        <dbReference type="Proteomes" id="UP001597120"/>
    </source>
</evidence>
<protein>
    <submittedName>
        <fullName evidence="2">DUF2269 family protein</fullName>
    </submittedName>
</protein>
<name>A0ABW3DAX8_9BACL</name>
<reference evidence="3" key="1">
    <citation type="journal article" date="2019" name="Int. J. Syst. Evol. Microbiol.">
        <title>The Global Catalogue of Microorganisms (GCM) 10K type strain sequencing project: providing services to taxonomists for standard genome sequencing and annotation.</title>
        <authorList>
            <consortium name="The Broad Institute Genomics Platform"/>
            <consortium name="The Broad Institute Genome Sequencing Center for Infectious Disease"/>
            <person name="Wu L."/>
            <person name="Ma J."/>
        </authorList>
    </citation>
    <scope>NUCLEOTIDE SEQUENCE [LARGE SCALE GENOMIC DNA]</scope>
    <source>
        <strain evidence="3">CCUG 57263</strain>
    </source>
</reference>